<dbReference type="Gene3D" id="1.25.40.10">
    <property type="entry name" value="Tetratricopeptide repeat domain"/>
    <property type="match status" value="1"/>
</dbReference>
<organism evidence="2 3">
    <name type="scientific">Desulfonema magnum</name>
    <dbReference type="NCBI Taxonomy" id="45655"/>
    <lineage>
        <taxon>Bacteria</taxon>
        <taxon>Pseudomonadati</taxon>
        <taxon>Thermodesulfobacteriota</taxon>
        <taxon>Desulfobacteria</taxon>
        <taxon>Desulfobacterales</taxon>
        <taxon>Desulfococcaceae</taxon>
        <taxon>Desulfonema</taxon>
    </lineage>
</organism>
<proteinExistence type="predicted"/>
<keyword evidence="1" id="KW-0802">TPR repeat</keyword>
<evidence type="ECO:0000256" key="1">
    <source>
        <dbReference type="PROSITE-ProRule" id="PRU00339"/>
    </source>
</evidence>
<accession>A0A975BJ92</accession>
<dbReference type="InterPro" id="IPR011990">
    <property type="entry name" value="TPR-like_helical_dom_sf"/>
</dbReference>
<dbReference type="Proteomes" id="UP000663722">
    <property type="component" value="Chromosome"/>
</dbReference>
<sequence length="301" mass="35209">MKNVSQLEIYKTLRQASENGVGWAHGNGFKWLRDVFIPYIEIARNSCSYENFFIADCFYVLGDIYDFNEAPLAAAGAYSKAIEYDNEFAAAYREMAGMCQTMGNYKKAAELISIAVTLDPKDQYALSDQKIINKDLVQKTEPLFKPSDIIWQADELLAMSEFKKALSLLEHTQNAESCKARARCYGALSDCQNYINEWKSISDTYSEFEFRSSDWFYMPKQVFDSSEIWYILFDSYKKIRPSVFISFNSLYESEKYRNLEESEKYKLIIEFNIYRTENNFKALNQLYQIYPAWSELKEFIV</sequence>
<dbReference type="AlphaFoldDB" id="A0A975BJ92"/>
<keyword evidence="3" id="KW-1185">Reference proteome</keyword>
<dbReference type="InterPro" id="IPR019734">
    <property type="entry name" value="TPR_rpt"/>
</dbReference>
<dbReference type="SUPFAM" id="SSF48452">
    <property type="entry name" value="TPR-like"/>
    <property type="match status" value="1"/>
</dbReference>
<evidence type="ECO:0000313" key="3">
    <source>
        <dbReference type="Proteomes" id="UP000663722"/>
    </source>
</evidence>
<feature type="repeat" description="TPR" evidence="1">
    <location>
        <begin position="89"/>
        <end position="122"/>
    </location>
</feature>
<dbReference type="SMART" id="SM00028">
    <property type="entry name" value="TPR"/>
    <property type="match status" value="2"/>
</dbReference>
<gene>
    <name evidence="2" type="ORF">dnm_023990</name>
</gene>
<dbReference type="EMBL" id="CP061800">
    <property type="protein sequence ID" value="QTA86375.1"/>
    <property type="molecule type" value="Genomic_DNA"/>
</dbReference>
<name>A0A975BJ92_9BACT</name>
<evidence type="ECO:0000313" key="2">
    <source>
        <dbReference type="EMBL" id="QTA86375.1"/>
    </source>
</evidence>
<protein>
    <submittedName>
        <fullName evidence="2">Tetratricopeptide repeat-containing</fullName>
    </submittedName>
</protein>
<dbReference type="PROSITE" id="PS50005">
    <property type="entry name" value="TPR"/>
    <property type="match status" value="1"/>
</dbReference>
<dbReference type="KEGG" id="dmm:dnm_023990"/>
<reference evidence="2" key="1">
    <citation type="journal article" date="2021" name="Microb. Physiol.">
        <title>Proteogenomic Insights into the Physiology of Marine, Sulfate-Reducing, Filamentous Desulfonema limicola and Desulfonema magnum.</title>
        <authorList>
            <person name="Schnaars V."/>
            <person name="Wohlbrand L."/>
            <person name="Scheve S."/>
            <person name="Hinrichs C."/>
            <person name="Reinhardt R."/>
            <person name="Rabus R."/>
        </authorList>
    </citation>
    <scope>NUCLEOTIDE SEQUENCE</scope>
    <source>
        <strain evidence="2">4be13</strain>
    </source>
</reference>
<dbReference type="RefSeq" id="WP_207682037.1">
    <property type="nucleotide sequence ID" value="NZ_CP061800.1"/>
</dbReference>